<dbReference type="InterPro" id="IPR047729">
    <property type="entry name" value="Sce7726-like"/>
</dbReference>
<dbReference type="EMBL" id="CP042476">
    <property type="protein sequence ID" value="QED38081.1"/>
    <property type="molecule type" value="Genomic_DNA"/>
</dbReference>
<accession>A0A5B8YKB0</accession>
<dbReference type="KEGG" id="anp:FK178_10255"/>
<dbReference type="NCBIfam" id="NF033832">
    <property type="entry name" value="sce7726_fam"/>
    <property type="match status" value="1"/>
</dbReference>
<dbReference type="Proteomes" id="UP000321954">
    <property type="component" value="Chromosome"/>
</dbReference>
<dbReference type="AlphaFoldDB" id="A0A5B8YKB0"/>
<evidence type="ECO:0000313" key="1">
    <source>
        <dbReference type="EMBL" id="QED38081.1"/>
    </source>
</evidence>
<name>A0A5B8YKB0_9FLAO</name>
<dbReference type="OrthoDB" id="128875at2"/>
<reference evidence="1 2" key="1">
    <citation type="submission" date="2019-08" db="EMBL/GenBank/DDBJ databases">
        <title>Antarcticibacterium arcticum sp. nov., a bacterium isolated from marine sediment of the Canadian Beaufort Sea.</title>
        <authorList>
            <person name="Lee Y.M."/>
            <person name="Baek K."/>
            <person name="Lee D.-H."/>
            <person name="Shin S.C."/>
            <person name="Jin Y.K."/>
            <person name="Park Y."/>
        </authorList>
    </citation>
    <scope>NUCLEOTIDE SEQUENCE [LARGE SCALE GENOMIC DNA]</scope>
    <source>
        <strain evidence="1 2">PAMC 28998</strain>
    </source>
</reference>
<proteinExistence type="predicted"/>
<protein>
    <submittedName>
        <fullName evidence="1">Sce7726 family protein</fullName>
    </submittedName>
</protein>
<keyword evidence="2" id="KW-1185">Reference proteome</keyword>
<sequence length="289" mass="34671">MNFRNQRDLYLLRDYSTIFSRSEALSLLQGNLHSINLKIDRNYKKIPKSALNSYSSFLKHAYQVLENHYQNEYVFKNAFLTDWLIKELGKSDSIIFNEFRIGGAVSDLAMFNGISKAFEIKTEFDSDQRLKGQIEYYSQVFNETYLIIPKEKLNMYKEYRKDVGIILFDNKNKEKFEFYNKAKFREKLNPTILMQILHTNEYKEIVEKYYGELPKMNSFNQYKLCYNLIKAIPINELNQMYLEQIKKREFDKILSLHTYRELNQICLALKLKKKEKRCLIKNLKQPIQI</sequence>
<evidence type="ECO:0000313" key="2">
    <source>
        <dbReference type="Proteomes" id="UP000321954"/>
    </source>
</evidence>
<organism evidence="1 2">
    <name type="scientific">Antarcticibacterium arcticum</name>
    <dbReference type="NCBI Taxonomy" id="2585771"/>
    <lineage>
        <taxon>Bacteria</taxon>
        <taxon>Pseudomonadati</taxon>
        <taxon>Bacteroidota</taxon>
        <taxon>Flavobacteriia</taxon>
        <taxon>Flavobacteriales</taxon>
        <taxon>Flavobacteriaceae</taxon>
        <taxon>Antarcticibacterium</taxon>
    </lineage>
</organism>
<gene>
    <name evidence="1" type="ORF">FK178_10255</name>
</gene>